<proteinExistence type="predicted"/>
<protein>
    <submittedName>
        <fullName evidence="2">Uncharacterized protein</fullName>
    </submittedName>
</protein>
<reference evidence="2 3" key="2">
    <citation type="submission" date="2015-05" db="EMBL/GenBank/DDBJ databases">
        <title>Distinctive expansion of gene families associated with plant cell wall degradation and secondary metabolism in the genomes of grapevine trunk pathogens.</title>
        <authorList>
            <person name="Lawrence D.P."/>
            <person name="Travadon R."/>
            <person name="Rolshausen P.E."/>
            <person name="Baumgartner K."/>
        </authorList>
    </citation>
    <scope>NUCLEOTIDE SEQUENCE [LARGE SCALE GENOMIC DNA]</scope>
    <source>
        <strain evidence="2">DS831</strain>
    </source>
</reference>
<dbReference type="EMBL" id="LAQI01000078">
    <property type="protein sequence ID" value="KKY22194.1"/>
    <property type="molecule type" value="Genomic_DNA"/>
</dbReference>
<organism evidence="2 3">
    <name type="scientific">Diplodia seriata</name>
    <dbReference type="NCBI Taxonomy" id="420778"/>
    <lineage>
        <taxon>Eukaryota</taxon>
        <taxon>Fungi</taxon>
        <taxon>Dikarya</taxon>
        <taxon>Ascomycota</taxon>
        <taxon>Pezizomycotina</taxon>
        <taxon>Dothideomycetes</taxon>
        <taxon>Dothideomycetes incertae sedis</taxon>
        <taxon>Botryosphaeriales</taxon>
        <taxon>Botryosphaeriaceae</taxon>
        <taxon>Diplodia</taxon>
    </lineage>
</organism>
<evidence type="ECO:0000313" key="2">
    <source>
        <dbReference type="EMBL" id="KKY22194.1"/>
    </source>
</evidence>
<reference evidence="2 3" key="1">
    <citation type="submission" date="2015-03" db="EMBL/GenBank/DDBJ databases">
        <authorList>
            <person name="Morales-Cruz A."/>
            <person name="Amrine K.C."/>
            <person name="Cantu D."/>
        </authorList>
    </citation>
    <scope>NUCLEOTIDE SEQUENCE [LARGE SCALE GENOMIC DNA]</scope>
    <source>
        <strain evidence="2">DS831</strain>
    </source>
</reference>
<accession>A0A0G2EII3</accession>
<comment type="caution">
    <text evidence="2">The sequence shown here is derived from an EMBL/GenBank/DDBJ whole genome shotgun (WGS) entry which is preliminary data.</text>
</comment>
<feature type="region of interest" description="Disordered" evidence="1">
    <location>
        <begin position="238"/>
        <end position="257"/>
    </location>
</feature>
<feature type="compositionally biased region" description="Low complexity" evidence="1">
    <location>
        <begin position="14"/>
        <end position="25"/>
    </location>
</feature>
<evidence type="ECO:0000313" key="3">
    <source>
        <dbReference type="Proteomes" id="UP000034182"/>
    </source>
</evidence>
<dbReference type="AlphaFoldDB" id="A0A0G2EII3"/>
<evidence type="ECO:0000256" key="1">
    <source>
        <dbReference type="SAM" id="MobiDB-lite"/>
    </source>
</evidence>
<feature type="region of interest" description="Disordered" evidence="1">
    <location>
        <begin position="1"/>
        <end position="52"/>
    </location>
</feature>
<name>A0A0G2EII3_9PEZI</name>
<gene>
    <name evidence="2" type="ORF">UCDDS831_g03752</name>
</gene>
<dbReference type="Proteomes" id="UP000034182">
    <property type="component" value="Unassembled WGS sequence"/>
</dbReference>
<sequence length="279" mass="31177">MASRLLPRGPQHNAASASASASASAGGTTSRLLDPDDPLNLKKTRPADDDEPVIRFFEQDISEMGKSAPRPVSRARMAADERAAEALWKKIAKLEREIADIEGGDDAELDATLMRLRAIDRGERDPGKVEWLAEAEPEAVRADLEALRVPGEEVAGKEGKAVATLNNCLRHAFLATQPKKRPVLRQELWKAYKRAKLYCPGVLRAIPDPAWDMLFYSQAVRWKSNERREEHLAELLEDMKSVGMDGPPTPPPDRKEEDFLVDLEEALEFSGNRYLRRTD</sequence>